<proteinExistence type="predicted"/>
<dbReference type="AlphaFoldDB" id="A0A1G1Z6E2"/>
<keyword evidence="1" id="KW-1133">Transmembrane helix</keyword>
<accession>A0A1G1Z6E2</accession>
<dbReference type="Proteomes" id="UP000178744">
    <property type="component" value="Unassembled WGS sequence"/>
</dbReference>
<keyword evidence="1" id="KW-0472">Membrane</keyword>
<evidence type="ECO:0000313" key="3">
    <source>
        <dbReference type="Proteomes" id="UP000178744"/>
    </source>
</evidence>
<sequence length="174" mass="19013">MENFKFQISNFKLREGFTMGELIVGMSLFLVVISLASGTFIQGVRSQRNVVTSTSVTSNVTQTLERIAREIRTARDFNNSTASTLAFTNARNEKVSYTLLPDNSIGRCIGPITSCVYTKLTADKVKISRLKFAYSGIGEPDLLPPRITISLGVIGIKDTEINLQTTVAAREIGG</sequence>
<dbReference type="STRING" id="1797690.A3B23_04005"/>
<comment type="caution">
    <text evidence="2">The sequence shown here is derived from an EMBL/GenBank/DDBJ whole genome shotgun (WGS) entry which is preliminary data.</text>
</comment>
<organism evidence="2 3">
    <name type="scientific">Candidatus Colwellbacteria bacterium RIFCSPLOWO2_01_FULL_48_10</name>
    <dbReference type="NCBI Taxonomy" id="1797690"/>
    <lineage>
        <taxon>Bacteria</taxon>
        <taxon>Candidatus Colwelliibacteriota</taxon>
    </lineage>
</organism>
<gene>
    <name evidence="2" type="ORF">A3B23_04005</name>
</gene>
<feature type="transmembrane region" description="Helical" evidence="1">
    <location>
        <begin position="21"/>
        <end position="41"/>
    </location>
</feature>
<reference evidence="2 3" key="1">
    <citation type="journal article" date="2016" name="Nat. Commun.">
        <title>Thousands of microbial genomes shed light on interconnected biogeochemical processes in an aquifer system.</title>
        <authorList>
            <person name="Anantharaman K."/>
            <person name="Brown C.T."/>
            <person name="Hug L.A."/>
            <person name="Sharon I."/>
            <person name="Castelle C.J."/>
            <person name="Probst A.J."/>
            <person name="Thomas B.C."/>
            <person name="Singh A."/>
            <person name="Wilkins M.J."/>
            <person name="Karaoz U."/>
            <person name="Brodie E.L."/>
            <person name="Williams K.H."/>
            <person name="Hubbard S.S."/>
            <person name="Banfield J.F."/>
        </authorList>
    </citation>
    <scope>NUCLEOTIDE SEQUENCE [LARGE SCALE GENOMIC DNA]</scope>
</reference>
<dbReference type="EMBL" id="MHIY01000006">
    <property type="protein sequence ID" value="OGY60188.1"/>
    <property type="molecule type" value="Genomic_DNA"/>
</dbReference>
<evidence type="ECO:0000256" key="1">
    <source>
        <dbReference type="SAM" id="Phobius"/>
    </source>
</evidence>
<evidence type="ECO:0000313" key="2">
    <source>
        <dbReference type="EMBL" id="OGY60188.1"/>
    </source>
</evidence>
<evidence type="ECO:0008006" key="4">
    <source>
        <dbReference type="Google" id="ProtNLM"/>
    </source>
</evidence>
<protein>
    <recommendedName>
        <fullName evidence="4">Prepilin-type N-terminal cleavage/methylation domain-containing protein</fullName>
    </recommendedName>
</protein>
<name>A0A1G1Z6E2_9BACT</name>
<keyword evidence="1" id="KW-0812">Transmembrane</keyword>